<dbReference type="InterPro" id="IPR010129">
    <property type="entry name" value="T1SS_HlyD"/>
</dbReference>
<keyword evidence="6" id="KW-0812">Transmembrane</keyword>
<dbReference type="InterPro" id="IPR006144">
    <property type="entry name" value="Secretion_HlyD_CS"/>
</dbReference>
<organism evidence="12 13">
    <name type="scientific">Litoreibacter roseus</name>
    <dbReference type="NCBI Taxonomy" id="2601869"/>
    <lineage>
        <taxon>Bacteria</taxon>
        <taxon>Pseudomonadati</taxon>
        <taxon>Pseudomonadota</taxon>
        <taxon>Alphaproteobacteria</taxon>
        <taxon>Rhodobacterales</taxon>
        <taxon>Roseobacteraceae</taxon>
        <taxon>Litoreibacter</taxon>
    </lineage>
</organism>
<dbReference type="InterPro" id="IPR058982">
    <property type="entry name" value="Beta-barrel_AprE"/>
</dbReference>
<feature type="domain" description="AprE-like beta-barrel" evidence="11">
    <location>
        <begin position="327"/>
        <end position="416"/>
    </location>
</feature>
<keyword evidence="13" id="KW-1185">Reference proteome</keyword>
<evidence type="ECO:0000256" key="3">
    <source>
        <dbReference type="ARBA" id="ARBA00022448"/>
    </source>
</evidence>
<gene>
    <name evidence="12" type="ORF">KIN_08570</name>
</gene>
<accession>A0A6N6JBW2</accession>
<dbReference type="EMBL" id="BLJE01000001">
    <property type="protein sequence ID" value="GFE63783.1"/>
    <property type="molecule type" value="Genomic_DNA"/>
</dbReference>
<keyword evidence="8" id="KW-0472">Membrane</keyword>
<evidence type="ECO:0000256" key="7">
    <source>
        <dbReference type="ARBA" id="ARBA00022989"/>
    </source>
</evidence>
<keyword evidence="5 9" id="KW-0997">Cell inner membrane</keyword>
<comment type="caution">
    <text evidence="12">The sequence shown here is derived from an EMBL/GenBank/DDBJ whole genome shotgun (WGS) entry which is preliminary data.</text>
</comment>
<protein>
    <recommendedName>
        <fullName evidence="9">Membrane fusion protein (MFP) family protein</fullName>
    </recommendedName>
</protein>
<keyword evidence="7" id="KW-1133">Transmembrane helix</keyword>
<dbReference type="Proteomes" id="UP000436822">
    <property type="component" value="Unassembled WGS sequence"/>
</dbReference>
<dbReference type="PRINTS" id="PR01490">
    <property type="entry name" value="RTXTOXIND"/>
</dbReference>
<evidence type="ECO:0000313" key="12">
    <source>
        <dbReference type="EMBL" id="GFE63783.1"/>
    </source>
</evidence>
<evidence type="ECO:0000256" key="9">
    <source>
        <dbReference type="RuleBase" id="RU365093"/>
    </source>
</evidence>
<evidence type="ECO:0000256" key="8">
    <source>
        <dbReference type="ARBA" id="ARBA00023136"/>
    </source>
</evidence>
<dbReference type="Pfam" id="PF26002">
    <property type="entry name" value="Beta-barrel_AprE"/>
    <property type="match status" value="1"/>
</dbReference>
<dbReference type="RefSeq" id="WP_159804686.1">
    <property type="nucleotide sequence ID" value="NZ_BLJE01000001.1"/>
</dbReference>
<evidence type="ECO:0000256" key="2">
    <source>
        <dbReference type="ARBA" id="ARBA00009477"/>
    </source>
</evidence>
<dbReference type="OrthoDB" id="9810980at2"/>
<dbReference type="PROSITE" id="PS00543">
    <property type="entry name" value="HLYD_FAMILY"/>
    <property type="match status" value="1"/>
</dbReference>
<evidence type="ECO:0000259" key="11">
    <source>
        <dbReference type="Pfam" id="PF26002"/>
    </source>
</evidence>
<keyword evidence="10" id="KW-0175">Coiled coil</keyword>
<evidence type="ECO:0000313" key="13">
    <source>
        <dbReference type="Proteomes" id="UP000436822"/>
    </source>
</evidence>
<proteinExistence type="inferred from homology"/>
<keyword evidence="4 9" id="KW-1003">Cell membrane</keyword>
<feature type="coiled-coil region" evidence="10">
    <location>
        <begin position="156"/>
        <end position="190"/>
    </location>
</feature>
<keyword evidence="3 9" id="KW-0813">Transport</keyword>
<dbReference type="GO" id="GO:0005886">
    <property type="term" value="C:plasma membrane"/>
    <property type="evidence" value="ECO:0007669"/>
    <property type="project" value="UniProtKB-SubCell"/>
</dbReference>
<dbReference type="InterPro" id="IPR050739">
    <property type="entry name" value="MFP"/>
</dbReference>
<dbReference type="Gene3D" id="2.40.30.170">
    <property type="match status" value="1"/>
</dbReference>
<dbReference type="NCBIfam" id="TIGR01843">
    <property type="entry name" value="type_I_hlyD"/>
    <property type="match status" value="1"/>
</dbReference>
<dbReference type="PANTHER" id="PTHR30386:SF26">
    <property type="entry name" value="TRANSPORT PROTEIN COMB"/>
    <property type="match status" value="1"/>
</dbReference>
<dbReference type="PANTHER" id="PTHR30386">
    <property type="entry name" value="MEMBRANE FUSION SUBUNIT OF EMRAB-TOLC MULTIDRUG EFFLUX PUMP"/>
    <property type="match status" value="1"/>
</dbReference>
<sequence length="439" mass="48651">MGLGFLFQWRRNGRAAGDPRRAQSERRAPSTARLTIRTLLVTAGLGFFWASTTNLPEIAYAQGSIQPTGALRRVEHLDGGVVERIYIREGQEIHQGQRMVHLTEEDVQAEFESLRVRENVLNSAVVRSRLILNAIGFDPAQKSGRISGGARATAQLKNYDGKRARLQERIDAASARIETAQAILDNLDITQTIAAREMARVRSLVASGLQSETVMDQFALRAQDIRNDFLRARASLVEAETNRADAASALTEHYLETRNELLSDLEASEEELALIQRAIVDNRLRRERLVVPTPISGIVQTLYITSANEVLEPGGLVAEVLPTTERLIAELRLKPSDIGHVDIGDPVEIRLTTFNTKRFGILNGEVSQISATSSENDQYETFFTVRVDLQGQVIGEGAKTRPLKAGMEVDASIVTGSRTVLEYVVEPVLGPFRRAFRER</sequence>
<comment type="similarity">
    <text evidence="2 9">Belongs to the membrane fusion protein (MFP) (TC 8.A.1) family.</text>
</comment>
<name>A0A6N6JBW2_9RHOB</name>
<reference evidence="12 13" key="1">
    <citation type="submission" date="2019-12" db="EMBL/GenBank/DDBJ databases">
        <title>Litoreibacter badius sp. nov., a novel bacteriochlorophyll a-containing bacterium in the genus Litoreibacter.</title>
        <authorList>
            <person name="Kanamuro M."/>
            <person name="Takabe Y."/>
            <person name="Mori K."/>
            <person name="Takaichi S."/>
            <person name="Hanada S."/>
        </authorList>
    </citation>
    <scope>NUCLEOTIDE SEQUENCE [LARGE SCALE GENOMIC DNA]</scope>
    <source>
        <strain evidence="12 13">K6</strain>
    </source>
</reference>
<evidence type="ECO:0000256" key="10">
    <source>
        <dbReference type="SAM" id="Coils"/>
    </source>
</evidence>
<dbReference type="AlphaFoldDB" id="A0A6N6JBW2"/>
<dbReference type="GO" id="GO:0009306">
    <property type="term" value="P:protein secretion"/>
    <property type="evidence" value="ECO:0007669"/>
    <property type="project" value="InterPro"/>
</dbReference>
<evidence type="ECO:0000256" key="4">
    <source>
        <dbReference type="ARBA" id="ARBA00022475"/>
    </source>
</evidence>
<comment type="subcellular location">
    <subcellularLocation>
        <location evidence="1 9">Cell inner membrane</location>
        <topology evidence="1 9">Single-pass membrane protein</topology>
    </subcellularLocation>
</comment>
<evidence type="ECO:0000256" key="1">
    <source>
        <dbReference type="ARBA" id="ARBA00004377"/>
    </source>
</evidence>
<evidence type="ECO:0000256" key="5">
    <source>
        <dbReference type="ARBA" id="ARBA00022519"/>
    </source>
</evidence>
<evidence type="ECO:0000256" key="6">
    <source>
        <dbReference type="ARBA" id="ARBA00022692"/>
    </source>
</evidence>